<name>A0ABQ0LWV9_MYCCL</name>
<dbReference type="EMBL" id="DF849041">
    <property type="protein sequence ID" value="GAT55578.1"/>
    <property type="molecule type" value="Genomic_DNA"/>
</dbReference>
<accession>A0ABQ0LWV9</accession>
<gene>
    <name evidence="1" type="ORF">MCHLO_12325</name>
</gene>
<evidence type="ECO:0000313" key="2">
    <source>
        <dbReference type="Proteomes" id="UP000815677"/>
    </source>
</evidence>
<dbReference type="Proteomes" id="UP000815677">
    <property type="component" value="Unassembled WGS sequence"/>
</dbReference>
<keyword evidence="2" id="KW-1185">Reference proteome</keyword>
<proteinExistence type="predicted"/>
<protein>
    <submittedName>
        <fullName evidence="1">Uncharacterized protein</fullName>
    </submittedName>
</protein>
<reference evidence="1" key="1">
    <citation type="submission" date="2014-09" db="EMBL/GenBank/DDBJ databases">
        <title>Genome sequence of the luminous mushroom Mycena chlorophos for searching fungal bioluminescence genes.</title>
        <authorList>
            <person name="Tanaka Y."/>
            <person name="Kasuga D."/>
            <person name="Oba Y."/>
            <person name="Hase S."/>
            <person name="Sato K."/>
            <person name="Oba Y."/>
            <person name="Sakakibara Y."/>
        </authorList>
    </citation>
    <scope>NUCLEOTIDE SEQUENCE</scope>
</reference>
<evidence type="ECO:0000313" key="1">
    <source>
        <dbReference type="EMBL" id="GAT55578.1"/>
    </source>
</evidence>
<sequence>MPASCGVRARVPTLARSLALGHRSKPARAIASQAFLLEASLSAHELALGLIYACVGPAFSRLIVAASP</sequence>
<organism evidence="1 2">
    <name type="scientific">Mycena chlorophos</name>
    <name type="common">Agaric fungus</name>
    <name type="synonym">Agaricus chlorophos</name>
    <dbReference type="NCBI Taxonomy" id="658473"/>
    <lineage>
        <taxon>Eukaryota</taxon>
        <taxon>Fungi</taxon>
        <taxon>Dikarya</taxon>
        <taxon>Basidiomycota</taxon>
        <taxon>Agaricomycotina</taxon>
        <taxon>Agaricomycetes</taxon>
        <taxon>Agaricomycetidae</taxon>
        <taxon>Agaricales</taxon>
        <taxon>Marasmiineae</taxon>
        <taxon>Mycenaceae</taxon>
        <taxon>Mycena</taxon>
    </lineage>
</organism>